<comment type="caution">
    <text evidence="7">The sequence shown here is derived from an EMBL/GenBank/DDBJ whole genome shotgun (WGS) entry which is preliminary data.</text>
</comment>
<dbReference type="PANTHER" id="PTHR30569:SF0">
    <property type="entry name" value="CYTOSINE PERMEASE"/>
    <property type="match status" value="1"/>
</dbReference>
<dbReference type="Pfam" id="PF02133">
    <property type="entry name" value="Transp_cyt_pur"/>
    <property type="match status" value="1"/>
</dbReference>
<evidence type="ECO:0000256" key="3">
    <source>
        <dbReference type="ARBA" id="ARBA00022692"/>
    </source>
</evidence>
<evidence type="ECO:0000256" key="6">
    <source>
        <dbReference type="SAM" id="Phobius"/>
    </source>
</evidence>
<feature type="transmembrane region" description="Helical" evidence="6">
    <location>
        <begin position="315"/>
        <end position="337"/>
    </location>
</feature>
<protein>
    <submittedName>
        <fullName evidence="7">Hydroxymethylpyrimidine transporter CytX</fullName>
    </submittedName>
</protein>
<dbReference type="Gene3D" id="1.10.4160.10">
    <property type="entry name" value="Hydantoin permease"/>
    <property type="match status" value="1"/>
</dbReference>
<feature type="transmembrane region" description="Helical" evidence="6">
    <location>
        <begin position="147"/>
        <end position="167"/>
    </location>
</feature>
<dbReference type="PANTHER" id="PTHR30569">
    <property type="entry name" value="CYTOSINE TRANSPORTER CODB"/>
    <property type="match status" value="1"/>
</dbReference>
<keyword evidence="3 6" id="KW-0812">Transmembrane</keyword>
<feature type="transmembrane region" description="Helical" evidence="6">
    <location>
        <begin position="372"/>
        <end position="390"/>
    </location>
</feature>
<evidence type="ECO:0000256" key="1">
    <source>
        <dbReference type="ARBA" id="ARBA00004141"/>
    </source>
</evidence>
<evidence type="ECO:0000256" key="2">
    <source>
        <dbReference type="ARBA" id="ARBA00008974"/>
    </source>
</evidence>
<dbReference type="InterPro" id="IPR001248">
    <property type="entry name" value="Pur-cyt_permease"/>
</dbReference>
<keyword evidence="5 6" id="KW-0472">Membrane</keyword>
<comment type="similarity">
    <text evidence="2">Belongs to the purine-cytosine permease (2.A.39) family.</text>
</comment>
<dbReference type="EMBL" id="JANGAC010000002">
    <property type="protein sequence ID" value="MCQ4921957.1"/>
    <property type="molecule type" value="Genomic_DNA"/>
</dbReference>
<evidence type="ECO:0000256" key="5">
    <source>
        <dbReference type="ARBA" id="ARBA00023136"/>
    </source>
</evidence>
<dbReference type="Proteomes" id="UP001524478">
    <property type="component" value="Unassembled WGS sequence"/>
</dbReference>
<comment type="subcellular location">
    <subcellularLocation>
        <location evidence="1">Membrane</location>
        <topology evidence="1">Multi-pass membrane protein</topology>
    </subcellularLocation>
</comment>
<keyword evidence="8" id="KW-1185">Reference proteome</keyword>
<dbReference type="RefSeq" id="WP_246565923.1">
    <property type="nucleotide sequence ID" value="NZ_JAHLOH010000050.1"/>
</dbReference>
<dbReference type="NCBIfam" id="TIGR02358">
    <property type="entry name" value="thia_cytX"/>
    <property type="match status" value="1"/>
</dbReference>
<evidence type="ECO:0000256" key="4">
    <source>
        <dbReference type="ARBA" id="ARBA00022989"/>
    </source>
</evidence>
<name>A0ABT1S650_9FIRM</name>
<organism evidence="7 8">
    <name type="scientific">Tissierella carlieri</name>
    <dbReference type="NCBI Taxonomy" id="689904"/>
    <lineage>
        <taxon>Bacteria</taxon>
        <taxon>Bacillati</taxon>
        <taxon>Bacillota</taxon>
        <taxon>Tissierellia</taxon>
        <taxon>Tissierellales</taxon>
        <taxon>Tissierellaceae</taxon>
        <taxon>Tissierella</taxon>
    </lineage>
</organism>
<dbReference type="InterPro" id="IPR012732">
    <property type="entry name" value="Thia_CytX"/>
</dbReference>
<feature type="transmembrane region" description="Helical" evidence="6">
    <location>
        <begin position="349"/>
        <end position="366"/>
    </location>
</feature>
<reference evidence="7 8" key="1">
    <citation type="submission" date="2022-06" db="EMBL/GenBank/DDBJ databases">
        <title>Isolation of gut microbiota from human fecal samples.</title>
        <authorList>
            <person name="Pamer E.G."/>
            <person name="Barat B."/>
            <person name="Waligurski E."/>
            <person name="Medina S."/>
            <person name="Paddock L."/>
            <person name="Mostad J."/>
        </authorList>
    </citation>
    <scope>NUCLEOTIDE SEQUENCE [LARGE SCALE GENOMIC DNA]</scope>
    <source>
        <strain evidence="7 8">DFI.7.95</strain>
    </source>
</reference>
<keyword evidence="4 6" id="KW-1133">Transmembrane helix</keyword>
<feature type="transmembrane region" description="Helical" evidence="6">
    <location>
        <begin position="244"/>
        <end position="271"/>
    </location>
</feature>
<feature type="transmembrane region" description="Helical" evidence="6">
    <location>
        <begin position="124"/>
        <end position="141"/>
    </location>
</feature>
<feature type="transmembrane region" description="Helical" evidence="6">
    <location>
        <begin position="215"/>
        <end position="238"/>
    </location>
</feature>
<feature type="transmembrane region" description="Helical" evidence="6">
    <location>
        <begin position="84"/>
        <end position="103"/>
    </location>
</feature>
<gene>
    <name evidence="7" type="primary">cytX</name>
    <name evidence="7" type="ORF">NE686_02570</name>
</gene>
<sequence>MKNENQQVSTFSQILLWFGAAVSIAEIMTGALLAPLGLAQGIWAIIIGHVIGGAILFPAGLIGAKTGLSAAESVRISFGKYGSFGFSWINILQLLGWTAIMIINGAKAFDGITNHLWGYQNERLWCMVIGLLICIWVVISIKNLSKLNTVVMTVLFIFTIILGFTVFKNTSGVIVMEETINFGTAVELNVAMSLSWLPLISDYTRKLEKKITGTLWSVISYFVGSTVMFVIGLGAAIYAGTSDITAILMSAGLGLIALVIVLFSTVTTTFLDVYSAGVSTANLNKKVNEKFAAVIACVVGSLLAMFVPISQYENFLYLIGSVFAPLFAILFVDYFLLHKKDIDPSHSHSIRNIILWVIGFIVYRLLMPYNSIIGITLPVMAAIGFICFIINKRKAGNTNELFN</sequence>
<evidence type="ECO:0000313" key="7">
    <source>
        <dbReference type="EMBL" id="MCQ4921957.1"/>
    </source>
</evidence>
<feature type="transmembrane region" description="Helical" evidence="6">
    <location>
        <begin position="14"/>
        <end position="34"/>
    </location>
</feature>
<dbReference type="InterPro" id="IPR030191">
    <property type="entry name" value="CodB"/>
</dbReference>
<accession>A0ABT1S650</accession>
<feature type="transmembrane region" description="Helical" evidence="6">
    <location>
        <begin position="41"/>
        <end position="64"/>
    </location>
</feature>
<evidence type="ECO:0000313" key="8">
    <source>
        <dbReference type="Proteomes" id="UP001524478"/>
    </source>
</evidence>
<proteinExistence type="inferred from homology"/>
<feature type="transmembrane region" description="Helical" evidence="6">
    <location>
        <begin position="291"/>
        <end position="309"/>
    </location>
</feature>